<dbReference type="InterPro" id="IPR027417">
    <property type="entry name" value="P-loop_NTPase"/>
</dbReference>
<evidence type="ECO:0000259" key="1">
    <source>
        <dbReference type="Pfam" id="PF00266"/>
    </source>
</evidence>
<dbReference type="OrthoDB" id="2393824at2759"/>
<evidence type="ECO:0000313" key="3">
    <source>
        <dbReference type="Proteomes" id="UP000775547"/>
    </source>
</evidence>
<dbReference type="Gene3D" id="3.90.1150.10">
    <property type="entry name" value="Aspartate Aminotransferase, domain 1"/>
    <property type="match status" value="1"/>
</dbReference>
<dbReference type="SUPFAM" id="SSF53383">
    <property type="entry name" value="PLP-dependent transferases"/>
    <property type="match status" value="1"/>
</dbReference>
<organism evidence="2 3">
    <name type="scientific">Asterophora parasitica</name>
    <dbReference type="NCBI Taxonomy" id="117018"/>
    <lineage>
        <taxon>Eukaryota</taxon>
        <taxon>Fungi</taxon>
        <taxon>Dikarya</taxon>
        <taxon>Basidiomycota</taxon>
        <taxon>Agaricomycotina</taxon>
        <taxon>Agaricomycetes</taxon>
        <taxon>Agaricomycetidae</taxon>
        <taxon>Agaricales</taxon>
        <taxon>Tricholomatineae</taxon>
        <taxon>Lyophyllaceae</taxon>
        <taxon>Asterophora</taxon>
    </lineage>
</organism>
<name>A0A9P7G558_9AGAR</name>
<dbReference type="PANTHER" id="PTHR43586">
    <property type="entry name" value="CYSTEINE DESULFURASE"/>
    <property type="match status" value="1"/>
</dbReference>
<comment type="caution">
    <text evidence="2">The sequence shown here is derived from an EMBL/GenBank/DDBJ whole genome shotgun (WGS) entry which is preliminary data.</text>
</comment>
<evidence type="ECO:0000313" key="2">
    <source>
        <dbReference type="EMBL" id="KAG5643748.1"/>
    </source>
</evidence>
<gene>
    <name evidence="2" type="ORF">DXG03_009682</name>
</gene>
<dbReference type="InterPro" id="IPR015424">
    <property type="entry name" value="PyrdxlP-dep_Trfase"/>
</dbReference>
<reference evidence="2" key="2">
    <citation type="submission" date="2021-10" db="EMBL/GenBank/DDBJ databases">
        <title>Phylogenomics reveals ancestral predisposition of the termite-cultivated fungus Termitomyces towards a domesticated lifestyle.</title>
        <authorList>
            <person name="Auxier B."/>
            <person name="Grum-Grzhimaylo A."/>
            <person name="Cardenas M.E."/>
            <person name="Lodge J.D."/>
            <person name="Laessoe T."/>
            <person name="Pedersen O."/>
            <person name="Smith M.E."/>
            <person name="Kuyper T.W."/>
            <person name="Franco-Molano E.A."/>
            <person name="Baroni T.J."/>
            <person name="Aanen D.K."/>
        </authorList>
    </citation>
    <scope>NUCLEOTIDE SEQUENCE</scope>
    <source>
        <strain evidence="2">AP01</strain>
        <tissue evidence="2">Mycelium</tissue>
    </source>
</reference>
<protein>
    <recommendedName>
        <fullName evidence="1">Aminotransferase class V domain-containing protein</fullName>
    </recommendedName>
</protein>
<dbReference type="Gene3D" id="3.40.640.10">
    <property type="entry name" value="Type I PLP-dependent aspartate aminotransferase-like (Major domain)"/>
    <property type="match status" value="1"/>
</dbReference>
<feature type="domain" description="Aminotransferase class V" evidence="1">
    <location>
        <begin position="868"/>
        <end position="1261"/>
    </location>
</feature>
<dbReference type="SUPFAM" id="SSF52540">
    <property type="entry name" value="P-loop containing nucleoside triphosphate hydrolases"/>
    <property type="match status" value="1"/>
</dbReference>
<dbReference type="InterPro" id="IPR000192">
    <property type="entry name" value="Aminotrans_V_dom"/>
</dbReference>
<dbReference type="AlphaFoldDB" id="A0A9P7G558"/>
<reference evidence="2" key="1">
    <citation type="submission" date="2020-07" db="EMBL/GenBank/DDBJ databases">
        <authorList>
            <person name="Nieuwenhuis M."/>
            <person name="Van De Peppel L.J.J."/>
        </authorList>
    </citation>
    <scope>NUCLEOTIDE SEQUENCE</scope>
    <source>
        <strain evidence="2">AP01</strain>
        <tissue evidence="2">Mycelium</tissue>
    </source>
</reference>
<proteinExistence type="predicted"/>
<keyword evidence="3" id="KW-1185">Reference proteome</keyword>
<dbReference type="PANTHER" id="PTHR43586:SF21">
    <property type="entry name" value="PYRIDOXAL PHOSPHATE (PLP)-DEPENDENT ASPARTATE AMINOTRANSFERASE SUPERFAMILY"/>
    <property type="match status" value="1"/>
</dbReference>
<dbReference type="Pfam" id="PF00266">
    <property type="entry name" value="Aminotran_5"/>
    <property type="match status" value="1"/>
</dbReference>
<dbReference type="Proteomes" id="UP000775547">
    <property type="component" value="Unassembled WGS sequence"/>
</dbReference>
<dbReference type="InterPro" id="IPR015421">
    <property type="entry name" value="PyrdxlP-dep_Trfase_major"/>
</dbReference>
<dbReference type="EMBL" id="JABCKV010000097">
    <property type="protein sequence ID" value="KAG5643748.1"/>
    <property type="molecule type" value="Genomic_DNA"/>
</dbReference>
<dbReference type="InterPro" id="IPR015422">
    <property type="entry name" value="PyrdxlP-dep_Trfase_small"/>
</dbReference>
<accession>A0A9P7G558</accession>
<sequence>MTDLDIHKLCSKFDIEILEEASYVLWNVWKAVHPKYSTLQACIGALAEDSGLYQALKNAHGLKKYDVVREWAVETKEMAVQGQVDQLLSEIRPAVSKLVTGELTLPTWTPSDMGNFEMAAHLTSLRIPCLNGKPSVLLHDLGSFESDPSLSTRLNNIFTPNHHTFLVNTSGSGKTRLLLEGMCRHWGFYFTSLVDSSLLGSSDVQNSIRSYIPDSPGFRTTLPRPGSPEYESALTRNRLNASRIFSQLFLARLLVFDLFVNALDQVEAGDSAVYKLRWLFLQLQPSLVHPQIYDIFDALTGTLSQATDSYINSTTKALLASIRKRCMDRPQSPPIFCVLDEAQYAATQHCNAFRSDNGSAYRPVLREIVRAWENQCAGQGVFMVVAGTGISKDVVDQAMASAIMKESKYRWCSDTGAFDAVDAQRRYIQKYLPPAFLSSASGERLMERVGYWLHGRRVCHLSSECLTDQFVRAEGPGPITISSRYKLDFHKLTKNTDMIATVHQITTHYLMRAVLPGSLGKDEKTYVEYGFARFIDAETNAVAVDEPLVLLAATHWINAHYRSSYKFFAKQIHVHEATSNGFENYIAFCLNLAFSNKQRVDEIFTFSGTPPEWARQKAELVSLHRSASSNSVEISPVRHSTISGPSLTLGANAKTTTDTSAWLDHDAHAPICFPHVSLGPDLLFVLRLADGTNIWVALQAKYSTGKSGMLSRLYLRRAMRSVTPSEFFLDKEGKPFSPTSDPDLVATTLQSLSMLPHRREDAGKYSLLRVVASFPAQTALKRCIEEDLDTQGHPIACLNMKYIKQLTKGLSPVDFLDGLEKATMSAQVVGKRTRKGSGLRPAPMKSMSTFNVTAARAQFPSLESGFIFGDNAGGSQVTQGVVDRISDYLINTNAQLGADYSVSAESTRRAMAQAPAEAAKMFNASSPDEIVLSHSSTMNLENVARGLEADIRVGDEFIITGEHEANAGPWKQLAKRRGAVIKIWNATPTNPSNPYSLSLKVTDLLPLITSKTRVVAFTACSNILGSIVPVKDVVTALRAQAKVKGTPKIEVSVDCVAYAPHRFIDVQDWDVDFAVFSFYKVYGPHLSALYVRCATLQASLSPLVHHFLDYSHTSYKLQPGGPSYELAYGTTAAVAYLESLTPSGDVRDAFEAIALHEQTLVKPLLGFLTADKQRERGVRVVGEEHAGLSRVPTISFVVVGQKPLRSRDIVAVFDKKGGIGIRYGHFYAYSRIEDLDPKVDVNDGVVRISLVHYNTVGEVDRIIEILEEVLAE</sequence>